<evidence type="ECO:0000259" key="2">
    <source>
        <dbReference type="Pfam" id="PF02517"/>
    </source>
</evidence>
<dbReference type="RefSeq" id="WP_136401832.1">
    <property type="nucleotide sequence ID" value="NZ_SSNZ01000001.1"/>
</dbReference>
<dbReference type="Pfam" id="PF02517">
    <property type="entry name" value="Rce1-like"/>
    <property type="match status" value="1"/>
</dbReference>
<protein>
    <submittedName>
        <fullName evidence="3">CPBP family intramembrane metalloprotease</fullName>
    </submittedName>
</protein>
<feature type="transmembrane region" description="Helical" evidence="1">
    <location>
        <begin position="172"/>
        <end position="191"/>
    </location>
</feature>
<evidence type="ECO:0000313" key="4">
    <source>
        <dbReference type="Proteomes" id="UP000307507"/>
    </source>
</evidence>
<keyword evidence="3" id="KW-0482">Metalloprotease</keyword>
<dbReference type="PANTHER" id="PTHR35797">
    <property type="entry name" value="PROTEASE-RELATED"/>
    <property type="match status" value="1"/>
</dbReference>
<feature type="domain" description="CAAX prenyl protease 2/Lysostaphin resistance protein A-like" evidence="2">
    <location>
        <begin position="112"/>
        <end position="206"/>
    </location>
</feature>
<dbReference type="GO" id="GO:0004175">
    <property type="term" value="F:endopeptidase activity"/>
    <property type="evidence" value="ECO:0007669"/>
    <property type="project" value="UniProtKB-ARBA"/>
</dbReference>
<dbReference type="InterPro" id="IPR003675">
    <property type="entry name" value="Rce1/LyrA-like_dom"/>
</dbReference>
<keyword evidence="1" id="KW-1133">Transmembrane helix</keyword>
<evidence type="ECO:0000313" key="3">
    <source>
        <dbReference type="EMBL" id="THF53309.1"/>
    </source>
</evidence>
<dbReference type="Proteomes" id="UP000307507">
    <property type="component" value="Unassembled WGS sequence"/>
</dbReference>
<dbReference type="OrthoDB" id="9777755at2"/>
<comment type="caution">
    <text evidence="3">The sequence shown here is derived from an EMBL/GenBank/DDBJ whole genome shotgun (WGS) entry which is preliminary data.</text>
</comment>
<dbReference type="GO" id="GO:0080120">
    <property type="term" value="P:CAAX-box protein maturation"/>
    <property type="evidence" value="ECO:0007669"/>
    <property type="project" value="UniProtKB-ARBA"/>
</dbReference>
<keyword evidence="4" id="KW-1185">Reference proteome</keyword>
<dbReference type="InterPro" id="IPR042150">
    <property type="entry name" value="MmRce1-like"/>
</dbReference>
<feature type="transmembrane region" description="Helical" evidence="1">
    <location>
        <begin position="86"/>
        <end position="103"/>
    </location>
</feature>
<name>A0A4S4A4B0_9FLAO</name>
<keyword evidence="1" id="KW-0812">Transmembrane</keyword>
<keyword evidence="3" id="KW-0378">Hydrolase</keyword>
<keyword evidence="1" id="KW-0472">Membrane</keyword>
<gene>
    <name evidence="3" type="ORF">E6C50_03660</name>
</gene>
<organism evidence="3 4">
    <name type="scientific">Flavobacterium supellecticarium</name>
    <dbReference type="NCBI Taxonomy" id="2565924"/>
    <lineage>
        <taxon>Bacteria</taxon>
        <taxon>Pseudomonadati</taxon>
        <taxon>Bacteroidota</taxon>
        <taxon>Flavobacteriia</taxon>
        <taxon>Flavobacteriales</taxon>
        <taxon>Flavobacteriaceae</taxon>
        <taxon>Flavobacterium</taxon>
    </lineage>
</organism>
<feature type="transmembrane region" description="Helical" evidence="1">
    <location>
        <begin position="146"/>
        <end position="166"/>
    </location>
</feature>
<proteinExistence type="predicted"/>
<dbReference type="GO" id="GO:0008237">
    <property type="term" value="F:metallopeptidase activity"/>
    <property type="evidence" value="ECO:0007669"/>
    <property type="project" value="UniProtKB-KW"/>
</dbReference>
<dbReference type="EMBL" id="SSNZ01000001">
    <property type="protein sequence ID" value="THF53309.1"/>
    <property type="molecule type" value="Genomic_DNA"/>
</dbReference>
<feature type="transmembrane region" description="Helical" evidence="1">
    <location>
        <begin position="109"/>
        <end position="126"/>
    </location>
</feature>
<dbReference type="AlphaFoldDB" id="A0A4S4A4B0"/>
<evidence type="ECO:0000256" key="1">
    <source>
        <dbReference type="SAM" id="Phobius"/>
    </source>
</evidence>
<feature type="transmembrane region" description="Helical" evidence="1">
    <location>
        <begin position="203"/>
        <end position="227"/>
    </location>
</feature>
<feature type="transmembrane region" description="Helical" evidence="1">
    <location>
        <begin position="12"/>
        <end position="29"/>
    </location>
</feature>
<reference evidence="3 4" key="1">
    <citation type="submission" date="2019-04" db="EMBL/GenBank/DDBJ databases">
        <title>Flavobacterium sp. nov. isolated from construction timber.</title>
        <authorList>
            <person name="Lin S.-Y."/>
            <person name="Chang C.-T."/>
            <person name="Young C.-C."/>
        </authorList>
    </citation>
    <scope>NUCLEOTIDE SEQUENCE [LARGE SCALE GENOMIC DNA]</scope>
    <source>
        <strain evidence="3 4">CC-CTC003</strain>
    </source>
</reference>
<dbReference type="PANTHER" id="PTHR35797:SF1">
    <property type="entry name" value="PROTEASE"/>
    <property type="match status" value="1"/>
</dbReference>
<sequence length="235" mass="27024">MTVPEQLKKINWLRILMFYGTILGGTYFARKLPNVLNLLLTRITDIPFTFNYNHGIVTLVTALLFYKFSGVKQEITLLGNHKIKSLLFPFIVLLCYAGFGINNTNGINSHLWALLICSFALIYNLMEEYAWRGYLIESLGNTHYVLKSLISGIFWAIWHLLIFNNFDQYGGFWIFLAFCIVFAFILTFAVWRTQSILVAASIHAFIIQTNMAAVICIVAFILLLLTWNKTLKRTT</sequence>
<accession>A0A4S4A4B0</accession>
<dbReference type="GO" id="GO:0006508">
    <property type="term" value="P:proteolysis"/>
    <property type="evidence" value="ECO:0007669"/>
    <property type="project" value="UniProtKB-KW"/>
</dbReference>
<keyword evidence="3" id="KW-0645">Protease</keyword>
<feature type="transmembrane region" description="Helical" evidence="1">
    <location>
        <begin position="49"/>
        <end position="66"/>
    </location>
</feature>